<dbReference type="PANTHER" id="PTHR43133:SF63">
    <property type="entry name" value="RNA POLYMERASE SIGMA FACTOR FECI-RELATED"/>
    <property type="match status" value="1"/>
</dbReference>
<evidence type="ECO:0000256" key="1">
    <source>
        <dbReference type="ARBA" id="ARBA00010641"/>
    </source>
</evidence>
<dbReference type="CDD" id="cd06171">
    <property type="entry name" value="Sigma70_r4"/>
    <property type="match status" value="1"/>
</dbReference>
<keyword evidence="2" id="KW-0805">Transcription regulation</keyword>
<evidence type="ECO:0000313" key="8">
    <source>
        <dbReference type="Proteomes" id="UP001501352"/>
    </source>
</evidence>
<keyword evidence="4" id="KW-0804">Transcription</keyword>
<dbReference type="InterPro" id="IPR014284">
    <property type="entry name" value="RNA_pol_sigma-70_dom"/>
</dbReference>
<accession>A0ABN1H4U3</accession>
<dbReference type="InterPro" id="IPR007627">
    <property type="entry name" value="RNA_pol_sigma70_r2"/>
</dbReference>
<comment type="caution">
    <text evidence="7">The sequence shown here is derived from an EMBL/GenBank/DDBJ whole genome shotgun (WGS) entry which is preliminary data.</text>
</comment>
<keyword evidence="3" id="KW-0731">Sigma factor</keyword>
<evidence type="ECO:0000313" key="7">
    <source>
        <dbReference type="EMBL" id="GAA0629067.1"/>
    </source>
</evidence>
<dbReference type="Pfam" id="PF08281">
    <property type="entry name" value="Sigma70_r4_2"/>
    <property type="match status" value="1"/>
</dbReference>
<dbReference type="Gene3D" id="1.10.10.10">
    <property type="entry name" value="Winged helix-like DNA-binding domain superfamily/Winged helix DNA-binding domain"/>
    <property type="match status" value="1"/>
</dbReference>
<evidence type="ECO:0000259" key="5">
    <source>
        <dbReference type="Pfam" id="PF04542"/>
    </source>
</evidence>
<sequence>MTAPAAHPLIPGYLAQRDALRRFFRARAGASADVEDLLQDLYLKVIAVDPGTEVKDLNAYLYRLASNLMMDRWRSSRRGAARDGAWREVTVTTGAGEDIADAPAADDVVIGRERLAVLLKTMEALPDKTRRIFRMHKFEGLSYAEVATRMGISRSSVEKHMMDALRILFAKVPR</sequence>
<organism evidence="7 8">
    <name type="scientific">Brevundimonas kwangchunensis</name>
    <dbReference type="NCBI Taxonomy" id="322163"/>
    <lineage>
        <taxon>Bacteria</taxon>
        <taxon>Pseudomonadati</taxon>
        <taxon>Pseudomonadota</taxon>
        <taxon>Alphaproteobacteria</taxon>
        <taxon>Caulobacterales</taxon>
        <taxon>Caulobacteraceae</taxon>
        <taxon>Brevundimonas</taxon>
    </lineage>
</organism>
<name>A0ABN1H4U3_9CAUL</name>
<dbReference type="Gene3D" id="1.10.1740.10">
    <property type="match status" value="1"/>
</dbReference>
<evidence type="ECO:0000256" key="4">
    <source>
        <dbReference type="ARBA" id="ARBA00023163"/>
    </source>
</evidence>
<dbReference type="InterPro" id="IPR036388">
    <property type="entry name" value="WH-like_DNA-bd_sf"/>
</dbReference>
<dbReference type="InterPro" id="IPR013324">
    <property type="entry name" value="RNA_pol_sigma_r3/r4-like"/>
</dbReference>
<dbReference type="PANTHER" id="PTHR43133">
    <property type="entry name" value="RNA POLYMERASE ECF-TYPE SIGMA FACTO"/>
    <property type="match status" value="1"/>
</dbReference>
<dbReference type="InterPro" id="IPR013249">
    <property type="entry name" value="RNA_pol_sigma70_r4_t2"/>
</dbReference>
<comment type="similarity">
    <text evidence="1">Belongs to the sigma-70 factor family. ECF subfamily.</text>
</comment>
<reference evidence="7 8" key="1">
    <citation type="journal article" date="2019" name="Int. J. Syst. Evol. Microbiol.">
        <title>The Global Catalogue of Microorganisms (GCM) 10K type strain sequencing project: providing services to taxonomists for standard genome sequencing and annotation.</title>
        <authorList>
            <consortium name="The Broad Institute Genomics Platform"/>
            <consortium name="The Broad Institute Genome Sequencing Center for Infectious Disease"/>
            <person name="Wu L."/>
            <person name="Ma J."/>
        </authorList>
    </citation>
    <scope>NUCLEOTIDE SEQUENCE [LARGE SCALE GENOMIC DNA]</scope>
    <source>
        <strain evidence="7 8">JCM 12928</strain>
    </source>
</reference>
<dbReference type="Proteomes" id="UP001501352">
    <property type="component" value="Unassembled WGS sequence"/>
</dbReference>
<feature type="domain" description="RNA polymerase sigma factor 70 region 4 type 2" evidence="6">
    <location>
        <begin position="118"/>
        <end position="166"/>
    </location>
</feature>
<dbReference type="NCBIfam" id="TIGR02937">
    <property type="entry name" value="sigma70-ECF"/>
    <property type="match status" value="1"/>
</dbReference>
<keyword evidence="8" id="KW-1185">Reference proteome</keyword>
<dbReference type="EMBL" id="BAAAGA010000007">
    <property type="protein sequence ID" value="GAA0629067.1"/>
    <property type="molecule type" value="Genomic_DNA"/>
</dbReference>
<evidence type="ECO:0000259" key="6">
    <source>
        <dbReference type="Pfam" id="PF08281"/>
    </source>
</evidence>
<proteinExistence type="inferred from homology"/>
<dbReference type="InterPro" id="IPR039425">
    <property type="entry name" value="RNA_pol_sigma-70-like"/>
</dbReference>
<dbReference type="Pfam" id="PF04542">
    <property type="entry name" value="Sigma70_r2"/>
    <property type="match status" value="1"/>
</dbReference>
<evidence type="ECO:0000256" key="3">
    <source>
        <dbReference type="ARBA" id="ARBA00023082"/>
    </source>
</evidence>
<dbReference type="SUPFAM" id="SSF88946">
    <property type="entry name" value="Sigma2 domain of RNA polymerase sigma factors"/>
    <property type="match status" value="1"/>
</dbReference>
<dbReference type="RefSeq" id="WP_343794625.1">
    <property type="nucleotide sequence ID" value="NZ_BAAAGA010000007.1"/>
</dbReference>
<feature type="domain" description="RNA polymerase sigma-70 region 2" evidence="5">
    <location>
        <begin position="17"/>
        <end position="78"/>
    </location>
</feature>
<gene>
    <name evidence="7" type="ORF">GCM10009422_28100</name>
</gene>
<evidence type="ECO:0000256" key="2">
    <source>
        <dbReference type="ARBA" id="ARBA00023015"/>
    </source>
</evidence>
<dbReference type="InterPro" id="IPR013325">
    <property type="entry name" value="RNA_pol_sigma_r2"/>
</dbReference>
<protein>
    <submittedName>
        <fullName evidence="7">RNA polymerase sigma factor</fullName>
    </submittedName>
</protein>
<dbReference type="SUPFAM" id="SSF88659">
    <property type="entry name" value="Sigma3 and sigma4 domains of RNA polymerase sigma factors"/>
    <property type="match status" value="1"/>
</dbReference>